<dbReference type="Gene3D" id="3.40.30.10">
    <property type="entry name" value="Glutaredoxin"/>
    <property type="match status" value="1"/>
</dbReference>
<accession>A0A7R8W0N4</accession>
<sequence>MGRSGVVLKLLFGRKAKALAEDLTRSVGEGLAVTYNPNGCRRGAFEVTVIGTKGGETLLWSGLKRGPPRKLKFPEAESLLDDLKAALEK</sequence>
<dbReference type="EMBL" id="OB660075">
    <property type="protein sequence ID" value="CAD7222576.1"/>
    <property type="molecule type" value="Genomic_DNA"/>
</dbReference>
<dbReference type="OrthoDB" id="1933874at2759"/>
<dbReference type="AlphaFoldDB" id="A0A7R8W0N4"/>
<proteinExistence type="predicted"/>
<dbReference type="PANTHER" id="PTHR33638">
    <property type="entry name" value="SELENOPROTEIN H"/>
    <property type="match status" value="1"/>
</dbReference>
<dbReference type="GO" id="GO:0005794">
    <property type="term" value="C:Golgi apparatus"/>
    <property type="evidence" value="ECO:0007669"/>
    <property type="project" value="TreeGrafter"/>
</dbReference>
<protein>
    <submittedName>
        <fullName evidence="1">Uncharacterized protein</fullName>
    </submittedName>
</protein>
<reference evidence="1" key="1">
    <citation type="submission" date="2020-11" db="EMBL/GenBank/DDBJ databases">
        <authorList>
            <person name="Tran Van P."/>
        </authorList>
    </citation>
    <scope>NUCLEOTIDE SEQUENCE</scope>
</reference>
<evidence type="ECO:0000313" key="1">
    <source>
        <dbReference type="EMBL" id="CAD7222576.1"/>
    </source>
</evidence>
<name>A0A7R8W0N4_9CRUS</name>
<dbReference type="InterPro" id="IPR052674">
    <property type="entry name" value="SelWTH-like"/>
</dbReference>
<organism evidence="1">
    <name type="scientific">Cyprideis torosa</name>
    <dbReference type="NCBI Taxonomy" id="163714"/>
    <lineage>
        <taxon>Eukaryota</taxon>
        <taxon>Metazoa</taxon>
        <taxon>Ecdysozoa</taxon>
        <taxon>Arthropoda</taxon>
        <taxon>Crustacea</taxon>
        <taxon>Oligostraca</taxon>
        <taxon>Ostracoda</taxon>
        <taxon>Podocopa</taxon>
        <taxon>Podocopida</taxon>
        <taxon>Cytherocopina</taxon>
        <taxon>Cytheroidea</taxon>
        <taxon>Cytherideidae</taxon>
        <taxon>Cyprideis</taxon>
    </lineage>
</organism>
<gene>
    <name evidence="1" type="ORF">CTOB1V02_LOCUS578</name>
</gene>
<dbReference type="PANTHER" id="PTHR33638:SF1">
    <property type="entry name" value="SELENOPROTEIN H"/>
    <property type="match status" value="1"/>
</dbReference>